<dbReference type="Proteomes" id="UP001057402">
    <property type="component" value="Chromosome 4"/>
</dbReference>
<accession>A0ACB9RFG2</accession>
<organism evidence="1 2">
    <name type="scientific">Melastoma candidum</name>
    <dbReference type="NCBI Taxonomy" id="119954"/>
    <lineage>
        <taxon>Eukaryota</taxon>
        <taxon>Viridiplantae</taxon>
        <taxon>Streptophyta</taxon>
        <taxon>Embryophyta</taxon>
        <taxon>Tracheophyta</taxon>
        <taxon>Spermatophyta</taxon>
        <taxon>Magnoliopsida</taxon>
        <taxon>eudicotyledons</taxon>
        <taxon>Gunneridae</taxon>
        <taxon>Pentapetalae</taxon>
        <taxon>rosids</taxon>
        <taxon>malvids</taxon>
        <taxon>Myrtales</taxon>
        <taxon>Melastomataceae</taxon>
        <taxon>Melastomatoideae</taxon>
        <taxon>Melastomateae</taxon>
        <taxon>Melastoma</taxon>
    </lineage>
</organism>
<proteinExistence type="predicted"/>
<keyword evidence="2" id="KW-1185">Reference proteome</keyword>
<sequence length="171" mass="18164">MVDDQKERMGTTEAPSSSPSSSIGEESASSQGSSCSSSDLVDDASSSLTLSQDSPSSSSFACEGHRVGGGPLWELSDLMTHLPIKRGLSRHYAGKSQSFTSLASARSLEDLAKKENPCAKRLKLCTGRGGGFEGRLSPDIRGRGTLESMPRKRPSFLATSRPPQIPVVRTF</sequence>
<reference evidence="2" key="1">
    <citation type="journal article" date="2023" name="Front. Plant Sci.">
        <title>Chromosomal-level genome assembly of Melastoma candidum provides insights into trichome evolution.</title>
        <authorList>
            <person name="Zhong Y."/>
            <person name="Wu W."/>
            <person name="Sun C."/>
            <person name="Zou P."/>
            <person name="Liu Y."/>
            <person name="Dai S."/>
            <person name="Zhou R."/>
        </authorList>
    </citation>
    <scope>NUCLEOTIDE SEQUENCE [LARGE SCALE GENOMIC DNA]</scope>
</reference>
<comment type="caution">
    <text evidence="1">The sequence shown here is derived from an EMBL/GenBank/DDBJ whole genome shotgun (WGS) entry which is preliminary data.</text>
</comment>
<gene>
    <name evidence="1" type="ORF">MLD38_015350</name>
</gene>
<evidence type="ECO:0000313" key="2">
    <source>
        <dbReference type="Proteomes" id="UP001057402"/>
    </source>
</evidence>
<dbReference type="EMBL" id="CM042883">
    <property type="protein sequence ID" value="KAI4377772.1"/>
    <property type="molecule type" value="Genomic_DNA"/>
</dbReference>
<protein>
    <submittedName>
        <fullName evidence="1">Uncharacterized protein</fullName>
    </submittedName>
</protein>
<evidence type="ECO:0000313" key="1">
    <source>
        <dbReference type="EMBL" id="KAI4377772.1"/>
    </source>
</evidence>
<name>A0ACB9RFG2_9MYRT</name>